<dbReference type="RefSeq" id="WP_140504981.1">
    <property type="nucleotide sequence ID" value="NZ_RCZH01000004.1"/>
</dbReference>
<dbReference type="Proteomes" id="UP000319700">
    <property type="component" value="Unassembled WGS sequence"/>
</dbReference>
<dbReference type="OrthoDB" id="3268254at2"/>
<organism evidence="2 3">
    <name type="scientific">Flavobacterium pectinovorum</name>
    <dbReference type="NCBI Taxonomy" id="29533"/>
    <lineage>
        <taxon>Bacteria</taxon>
        <taxon>Pseudomonadati</taxon>
        <taxon>Bacteroidota</taxon>
        <taxon>Flavobacteriia</taxon>
        <taxon>Flavobacteriales</taxon>
        <taxon>Flavobacteriaceae</taxon>
        <taxon>Flavobacterium</taxon>
    </lineage>
</organism>
<evidence type="ECO:0000313" key="3">
    <source>
        <dbReference type="Proteomes" id="UP000319700"/>
    </source>
</evidence>
<protein>
    <submittedName>
        <fullName evidence="2">Mobilization protein</fullName>
    </submittedName>
</protein>
<dbReference type="AlphaFoldDB" id="A0A502EZD4"/>
<evidence type="ECO:0000313" key="2">
    <source>
        <dbReference type="EMBL" id="TPG41950.1"/>
    </source>
</evidence>
<sequence>MEQENETKKNTGGRPKKAIKRDQLMAIKCTPNERKIIESKAKKVNLTVSEYLREIGLTAKIDYRNKALPKEILSFTGVLNHMAANLNQIAKKRNSNDELSPLERAELKVQSGQVKDLAVQIKNFMS</sequence>
<reference evidence="2 3" key="1">
    <citation type="journal article" date="2019" name="Environ. Microbiol.">
        <title>Species interactions and distinct microbial communities in high Arctic permafrost affected cryosols are associated with the CH4 and CO2 gas fluxes.</title>
        <authorList>
            <person name="Altshuler I."/>
            <person name="Hamel J."/>
            <person name="Turney S."/>
            <person name="Magnuson E."/>
            <person name="Levesque R."/>
            <person name="Greer C."/>
            <person name="Whyte L.G."/>
        </authorList>
    </citation>
    <scope>NUCLEOTIDE SEQUENCE [LARGE SCALE GENOMIC DNA]</scope>
    <source>
        <strain evidence="2 3">42</strain>
    </source>
</reference>
<feature type="region of interest" description="Disordered" evidence="1">
    <location>
        <begin position="1"/>
        <end position="21"/>
    </location>
</feature>
<comment type="caution">
    <text evidence="2">The sequence shown here is derived from an EMBL/GenBank/DDBJ whole genome shotgun (WGS) entry which is preliminary data.</text>
</comment>
<gene>
    <name evidence="2" type="ORF">EAH81_06405</name>
</gene>
<dbReference type="InterPro" id="IPR053842">
    <property type="entry name" value="NikA-like"/>
</dbReference>
<proteinExistence type="predicted"/>
<keyword evidence="3" id="KW-1185">Reference proteome</keyword>
<dbReference type="Pfam" id="PF21983">
    <property type="entry name" value="NikA-like"/>
    <property type="match status" value="1"/>
</dbReference>
<name>A0A502EZD4_9FLAO</name>
<accession>A0A502EZD4</accession>
<dbReference type="EMBL" id="RCZH01000004">
    <property type="protein sequence ID" value="TPG41950.1"/>
    <property type="molecule type" value="Genomic_DNA"/>
</dbReference>
<evidence type="ECO:0000256" key="1">
    <source>
        <dbReference type="SAM" id="MobiDB-lite"/>
    </source>
</evidence>